<dbReference type="EMBL" id="BNDY01000017">
    <property type="protein sequence ID" value="GHI41706.1"/>
    <property type="molecule type" value="Genomic_DNA"/>
</dbReference>
<organism evidence="1 2">
    <name type="scientific">Streptomyces violascens</name>
    <dbReference type="NCBI Taxonomy" id="67381"/>
    <lineage>
        <taxon>Bacteria</taxon>
        <taxon>Bacillati</taxon>
        <taxon>Actinomycetota</taxon>
        <taxon>Actinomycetes</taxon>
        <taxon>Kitasatosporales</taxon>
        <taxon>Streptomycetaceae</taxon>
        <taxon>Streptomyces</taxon>
    </lineage>
</organism>
<evidence type="ECO:0000313" key="2">
    <source>
        <dbReference type="Proteomes" id="UP001050808"/>
    </source>
</evidence>
<comment type="caution">
    <text evidence="1">The sequence shown here is derived from an EMBL/GenBank/DDBJ whole genome shotgun (WGS) entry which is preliminary data.</text>
</comment>
<sequence>MQPGSRAVDVLAFSAGRNSDGPLIVLQHMPSTLVLGIDPHTVPGMDGDALRAVLDKELARFGEHGIDASMALIALDDTAESTVIGALTAHAWDVVVIGGGIRKPETLLVFFELVVNLVRRHAPAAAIAFNTSGGDSVEAARRWL</sequence>
<evidence type="ECO:0000313" key="1">
    <source>
        <dbReference type="EMBL" id="GHI41706.1"/>
    </source>
</evidence>
<dbReference type="Proteomes" id="UP001050808">
    <property type="component" value="Unassembled WGS sequence"/>
</dbReference>
<keyword evidence="2" id="KW-1185">Reference proteome</keyword>
<accession>A0ABQ3QWR6</accession>
<proteinExistence type="predicted"/>
<protein>
    <submittedName>
        <fullName evidence="1">Uncharacterized protein</fullName>
    </submittedName>
</protein>
<gene>
    <name evidence="1" type="ORF">Sviol_61140</name>
</gene>
<name>A0ABQ3QWR6_9ACTN</name>
<reference evidence="1" key="1">
    <citation type="submission" date="2024-05" db="EMBL/GenBank/DDBJ databases">
        <title>Whole genome shotgun sequence of Streptomyces violascens NBRC 12920.</title>
        <authorList>
            <person name="Komaki H."/>
            <person name="Tamura T."/>
        </authorList>
    </citation>
    <scope>NUCLEOTIDE SEQUENCE</scope>
    <source>
        <strain evidence="1">NBRC 12920</strain>
    </source>
</reference>